<feature type="domain" description="O-antigen ligase-related" evidence="6">
    <location>
        <begin position="185"/>
        <end position="343"/>
    </location>
</feature>
<proteinExistence type="predicted"/>
<dbReference type="EMBL" id="CP068439">
    <property type="protein sequence ID" value="QQX77597.1"/>
    <property type="molecule type" value="Genomic_DNA"/>
</dbReference>
<feature type="transmembrane region" description="Helical" evidence="5">
    <location>
        <begin position="149"/>
        <end position="167"/>
    </location>
</feature>
<feature type="transmembrane region" description="Helical" evidence="5">
    <location>
        <begin position="28"/>
        <end position="45"/>
    </location>
</feature>
<evidence type="ECO:0000256" key="4">
    <source>
        <dbReference type="ARBA" id="ARBA00023136"/>
    </source>
</evidence>
<feature type="transmembrane region" description="Helical" evidence="5">
    <location>
        <begin position="109"/>
        <end position="129"/>
    </location>
</feature>
<evidence type="ECO:0000256" key="2">
    <source>
        <dbReference type="ARBA" id="ARBA00022692"/>
    </source>
</evidence>
<gene>
    <name evidence="7" type="ORF">JK629_04840</name>
</gene>
<evidence type="ECO:0000256" key="3">
    <source>
        <dbReference type="ARBA" id="ARBA00022989"/>
    </source>
</evidence>
<reference evidence="7 8" key="1">
    <citation type="submission" date="2021-01" db="EMBL/GenBank/DDBJ databases">
        <title>Aequorivita sp. strain KX20305, a bacterium isolated from the sediment collected at a cold seep field in South China Sea.</title>
        <authorList>
            <person name="Zhang H."/>
            <person name="Li C."/>
        </authorList>
    </citation>
    <scope>NUCLEOTIDE SEQUENCE [LARGE SCALE GENOMIC DNA]</scope>
    <source>
        <strain evidence="7 8">KX20305</strain>
    </source>
</reference>
<feature type="transmembrane region" description="Helical" evidence="5">
    <location>
        <begin position="357"/>
        <end position="376"/>
    </location>
</feature>
<name>A0ABX7DVK6_9FLAO</name>
<evidence type="ECO:0000256" key="1">
    <source>
        <dbReference type="ARBA" id="ARBA00004141"/>
    </source>
</evidence>
<dbReference type="InterPro" id="IPR051533">
    <property type="entry name" value="WaaL-like"/>
</dbReference>
<feature type="transmembrane region" description="Helical" evidence="5">
    <location>
        <begin position="84"/>
        <end position="102"/>
    </location>
</feature>
<feature type="transmembrane region" description="Helical" evidence="5">
    <location>
        <begin position="179"/>
        <end position="207"/>
    </location>
</feature>
<feature type="transmembrane region" description="Helical" evidence="5">
    <location>
        <begin position="7"/>
        <end position="22"/>
    </location>
</feature>
<dbReference type="PANTHER" id="PTHR37422:SF13">
    <property type="entry name" value="LIPOPOLYSACCHARIDE BIOSYNTHESIS PROTEIN PA4999-RELATED"/>
    <property type="match status" value="1"/>
</dbReference>
<keyword evidence="3 5" id="KW-1133">Transmembrane helix</keyword>
<comment type="subcellular location">
    <subcellularLocation>
        <location evidence="1">Membrane</location>
        <topology evidence="1">Multi-pass membrane protein</topology>
    </subcellularLocation>
</comment>
<evidence type="ECO:0000259" key="6">
    <source>
        <dbReference type="Pfam" id="PF04932"/>
    </source>
</evidence>
<keyword evidence="2 5" id="KW-0812">Transmembrane</keyword>
<accession>A0ABX7DVK6</accession>
<protein>
    <submittedName>
        <fullName evidence="7">O-antigen ligase family protein</fullName>
    </submittedName>
</protein>
<evidence type="ECO:0000256" key="5">
    <source>
        <dbReference type="SAM" id="Phobius"/>
    </source>
</evidence>
<sequence>MRILLSAIYPYAFLLLYLIIPFDNYIRALPNILLAILMVAFPFIVKKEDFKKLKSLPVILFVGLLAYLFIDSFFSGRFPEDFNIIKKVMIAVGLVILYIPVADVKKINSAIIFSSLAAIIFSIYNFVLITDATGSFSLGDSPQVVESLLIDRLYLGLLSTFSILISFQEIKKKYHPNNNYYLVNIFVNLLFIVLINSKIALICLLVLVSIKQFYGHRRIWKVAIAAFTITAVLGLFFLLKSEKGFQHNQTETHKSPPAFIENSLTYELRSIVWQCAQNIIHEESFMLTGLGFDKTKDELVSCYASQLTNEAKRDKFVSERYNTHNQFFDFYLSAGFIALLIFLTFIITSFIANRKQFLPTAMLAILIMYCFVENVFHRQMGAYYVGFILIVLITSGKTSENNSIKNL</sequence>
<feature type="transmembrane region" description="Helical" evidence="5">
    <location>
        <begin position="57"/>
        <end position="78"/>
    </location>
</feature>
<dbReference type="InterPro" id="IPR007016">
    <property type="entry name" value="O-antigen_ligase-rel_domated"/>
</dbReference>
<keyword evidence="8" id="KW-1185">Reference proteome</keyword>
<evidence type="ECO:0000313" key="8">
    <source>
        <dbReference type="Proteomes" id="UP000629420"/>
    </source>
</evidence>
<feature type="transmembrane region" description="Helical" evidence="5">
    <location>
        <begin position="219"/>
        <end position="239"/>
    </location>
</feature>
<dbReference type="Proteomes" id="UP000629420">
    <property type="component" value="Chromosome"/>
</dbReference>
<keyword evidence="7" id="KW-0436">Ligase</keyword>
<feature type="transmembrane region" description="Helical" evidence="5">
    <location>
        <begin position="330"/>
        <end position="351"/>
    </location>
</feature>
<dbReference type="Pfam" id="PF04932">
    <property type="entry name" value="Wzy_C"/>
    <property type="match status" value="1"/>
</dbReference>
<evidence type="ECO:0000313" key="7">
    <source>
        <dbReference type="EMBL" id="QQX77597.1"/>
    </source>
</evidence>
<feature type="transmembrane region" description="Helical" evidence="5">
    <location>
        <begin position="381"/>
        <end position="398"/>
    </location>
</feature>
<dbReference type="PANTHER" id="PTHR37422">
    <property type="entry name" value="TEICHURONIC ACID BIOSYNTHESIS PROTEIN TUAE"/>
    <property type="match status" value="1"/>
</dbReference>
<keyword evidence="4 5" id="KW-0472">Membrane</keyword>
<organism evidence="7 8">
    <name type="scientific">Aequorivita iocasae</name>
    <dbReference type="NCBI Taxonomy" id="2803865"/>
    <lineage>
        <taxon>Bacteria</taxon>
        <taxon>Pseudomonadati</taxon>
        <taxon>Bacteroidota</taxon>
        <taxon>Flavobacteriia</taxon>
        <taxon>Flavobacteriales</taxon>
        <taxon>Flavobacteriaceae</taxon>
        <taxon>Aequorivita</taxon>
    </lineage>
</organism>
<dbReference type="GO" id="GO:0016874">
    <property type="term" value="F:ligase activity"/>
    <property type="evidence" value="ECO:0007669"/>
    <property type="project" value="UniProtKB-KW"/>
</dbReference>
<dbReference type="RefSeq" id="WP_202337489.1">
    <property type="nucleotide sequence ID" value="NZ_CP068439.1"/>
</dbReference>